<accession>A0A517QLB4</accession>
<protein>
    <submittedName>
        <fullName evidence="1">Uncharacterized protein</fullName>
    </submittedName>
</protein>
<dbReference type="AlphaFoldDB" id="A0A517QLB4"/>
<evidence type="ECO:0000313" key="1">
    <source>
        <dbReference type="EMBL" id="QDT32416.1"/>
    </source>
</evidence>
<name>A0A517QLB4_9PLAN</name>
<dbReference type="RefSeq" id="WP_145197650.1">
    <property type="nucleotide sequence ID" value="NZ_CP036267.1"/>
</dbReference>
<organism evidence="1 2">
    <name type="scientific">Thalassoglobus polymorphus</name>
    <dbReference type="NCBI Taxonomy" id="2527994"/>
    <lineage>
        <taxon>Bacteria</taxon>
        <taxon>Pseudomonadati</taxon>
        <taxon>Planctomycetota</taxon>
        <taxon>Planctomycetia</taxon>
        <taxon>Planctomycetales</taxon>
        <taxon>Planctomycetaceae</taxon>
        <taxon>Thalassoglobus</taxon>
    </lineage>
</organism>
<dbReference type="EMBL" id="CP036267">
    <property type="protein sequence ID" value="QDT32416.1"/>
    <property type="molecule type" value="Genomic_DNA"/>
</dbReference>
<sequence>MINFSQLHGFAGSLGVGQGVASFLQIITEYGSALELVLANLHPTMTHTETLLVRYNPLGCSGLQLCGVFFEYLLRLSDSLILDYL</sequence>
<evidence type="ECO:0000313" key="2">
    <source>
        <dbReference type="Proteomes" id="UP000315724"/>
    </source>
</evidence>
<reference evidence="1 2" key="1">
    <citation type="submission" date="2019-02" db="EMBL/GenBank/DDBJ databases">
        <title>Deep-cultivation of Planctomycetes and their phenomic and genomic characterization uncovers novel biology.</title>
        <authorList>
            <person name="Wiegand S."/>
            <person name="Jogler M."/>
            <person name="Boedeker C."/>
            <person name="Pinto D."/>
            <person name="Vollmers J."/>
            <person name="Rivas-Marin E."/>
            <person name="Kohn T."/>
            <person name="Peeters S.H."/>
            <person name="Heuer A."/>
            <person name="Rast P."/>
            <person name="Oberbeckmann S."/>
            <person name="Bunk B."/>
            <person name="Jeske O."/>
            <person name="Meyerdierks A."/>
            <person name="Storesund J.E."/>
            <person name="Kallscheuer N."/>
            <person name="Luecker S."/>
            <person name="Lage O.M."/>
            <person name="Pohl T."/>
            <person name="Merkel B.J."/>
            <person name="Hornburger P."/>
            <person name="Mueller R.-W."/>
            <person name="Bruemmer F."/>
            <person name="Labrenz M."/>
            <person name="Spormann A.M."/>
            <person name="Op den Camp H."/>
            <person name="Overmann J."/>
            <person name="Amann R."/>
            <person name="Jetten M.S.M."/>
            <person name="Mascher T."/>
            <person name="Medema M.H."/>
            <person name="Devos D.P."/>
            <person name="Kaster A.-K."/>
            <person name="Ovreas L."/>
            <person name="Rohde M."/>
            <person name="Galperin M.Y."/>
            <person name="Jogler C."/>
        </authorList>
    </citation>
    <scope>NUCLEOTIDE SEQUENCE [LARGE SCALE GENOMIC DNA]</scope>
    <source>
        <strain evidence="1 2">Mal48</strain>
    </source>
</reference>
<proteinExistence type="predicted"/>
<gene>
    <name evidence="1" type="ORF">Mal48_16620</name>
</gene>
<keyword evidence="2" id="KW-1185">Reference proteome</keyword>
<dbReference type="KEGG" id="tpol:Mal48_16620"/>
<dbReference type="Proteomes" id="UP000315724">
    <property type="component" value="Chromosome"/>
</dbReference>